<comment type="caution">
    <text evidence="2">The sequence shown here is derived from an EMBL/GenBank/DDBJ whole genome shotgun (WGS) entry which is preliminary data.</text>
</comment>
<organism evidence="2 3">
    <name type="scientific">Algimonas ampicilliniresistens</name>
    <dbReference type="NCBI Taxonomy" id="1298735"/>
    <lineage>
        <taxon>Bacteria</taxon>
        <taxon>Pseudomonadati</taxon>
        <taxon>Pseudomonadota</taxon>
        <taxon>Alphaproteobacteria</taxon>
        <taxon>Maricaulales</taxon>
        <taxon>Robiginitomaculaceae</taxon>
        <taxon>Algimonas</taxon>
    </lineage>
</organism>
<feature type="domain" description="SUF system FeS cluster assembly SufBD core" evidence="1">
    <location>
        <begin position="97"/>
        <end position="315"/>
    </location>
</feature>
<dbReference type="InterPro" id="IPR055346">
    <property type="entry name" value="Fe-S_cluster_assembly_SufBD"/>
</dbReference>
<reference evidence="2" key="1">
    <citation type="journal article" date="2014" name="Int. J. Syst. Evol. Microbiol.">
        <title>Complete genome of a new Firmicutes species belonging to the dominant human colonic microbiota ('Ruminococcus bicirculans') reveals two chromosomes and a selective capacity to utilize plant glucans.</title>
        <authorList>
            <consortium name="NISC Comparative Sequencing Program"/>
            <person name="Wegmann U."/>
            <person name="Louis P."/>
            <person name="Goesmann A."/>
            <person name="Henrissat B."/>
            <person name="Duncan S.H."/>
            <person name="Flint H.J."/>
        </authorList>
    </citation>
    <scope>NUCLEOTIDE SEQUENCE</scope>
    <source>
        <strain evidence="2">NBRC 108219</strain>
    </source>
</reference>
<dbReference type="PANTHER" id="PTHR43575">
    <property type="entry name" value="PROTEIN ABCI7, CHLOROPLASTIC"/>
    <property type="match status" value="1"/>
</dbReference>
<dbReference type="EMBL" id="BSNK01000001">
    <property type="protein sequence ID" value="GLQ23194.1"/>
    <property type="molecule type" value="Genomic_DNA"/>
</dbReference>
<dbReference type="InterPro" id="IPR037284">
    <property type="entry name" value="SUF_FeS_clus_asmbl_SufBD_sf"/>
</dbReference>
<proteinExistence type="predicted"/>
<dbReference type="SUPFAM" id="SSF101960">
    <property type="entry name" value="Stabilizer of iron transporter SufD"/>
    <property type="match status" value="1"/>
</dbReference>
<reference evidence="2" key="2">
    <citation type="submission" date="2023-01" db="EMBL/GenBank/DDBJ databases">
        <title>Draft genome sequence of Algimonas ampicilliniresistens strain NBRC 108219.</title>
        <authorList>
            <person name="Sun Q."/>
            <person name="Mori K."/>
        </authorList>
    </citation>
    <scope>NUCLEOTIDE SEQUENCE</scope>
    <source>
        <strain evidence="2">NBRC 108219</strain>
    </source>
</reference>
<evidence type="ECO:0000313" key="2">
    <source>
        <dbReference type="EMBL" id="GLQ23194.1"/>
    </source>
</evidence>
<protein>
    <submittedName>
        <fullName evidence="2">Fe-S cluster assembly protein SufD</fullName>
    </submittedName>
</protein>
<evidence type="ECO:0000313" key="3">
    <source>
        <dbReference type="Proteomes" id="UP001161391"/>
    </source>
</evidence>
<accession>A0ABQ5V6Q4</accession>
<evidence type="ECO:0000259" key="1">
    <source>
        <dbReference type="Pfam" id="PF01458"/>
    </source>
</evidence>
<dbReference type="PANTHER" id="PTHR43575:SF1">
    <property type="entry name" value="PROTEIN ABCI7, CHLOROPLASTIC"/>
    <property type="match status" value="1"/>
</dbReference>
<dbReference type="InterPro" id="IPR000825">
    <property type="entry name" value="SUF_FeS_clus_asmbl_SufBD_core"/>
</dbReference>
<name>A0ABQ5V6Q4_9PROT</name>
<keyword evidence="3" id="KW-1185">Reference proteome</keyword>
<sequence length="338" mass="36991">MYDVVAHLPHRGLEAWKWSDLKSTVEARKPDGLSGPMRPALSTLDGMIIGETKPAEGSDPMTKMASILSGGATKITVPDGAQFDQPLVLRDLRQGNAQIVIEIGKGASLSVVEHHESDAGFVNLDLRYTVREGGSLSRTLISQDGNDVVRYARAHVTLWDGARFNQTLLTFGGAFTRLETRLACMGAVEVDMSGAYLLDGSRHADITHYIDFAAPGSTVRDTVAGVVTDKSRGVFQGKFHVRRPAQQTDAEMRHDALMLSDKAKINAKPELEIYADDVECAHGNTIGQLDEQSLFYMRQRGIPEGQARALLIEAFIAARLGENEDMLALVRDWLESRS</sequence>
<dbReference type="Pfam" id="PF01458">
    <property type="entry name" value="SUFBD_core"/>
    <property type="match status" value="1"/>
</dbReference>
<gene>
    <name evidence="2" type="primary">sufD</name>
    <name evidence="2" type="ORF">GCM10007853_10680</name>
</gene>
<dbReference type="Proteomes" id="UP001161391">
    <property type="component" value="Unassembled WGS sequence"/>
</dbReference>